<proteinExistence type="predicted"/>
<dbReference type="Gene3D" id="2.100.10.30">
    <property type="entry name" value="Jacalin-like lectin domain"/>
    <property type="match status" value="1"/>
</dbReference>
<sequence length="455" mass="49774">MPSLSVSLLTAGFLCLAASVSSTELAAASSGVFNVLSMNIAGLPEILNHNDESGHKRANTMYIGRKMSQYEYGVINVQEDFNYHATLYKYDRHRFRTATSGGVPFGSGLNTLSKYDWVEFARIKWTHCSNASGYDCMARKGFTFMRVKIEQGVYIDMINLHADAGTESGDEAARRSNIQQVANFIDAKSVGNAVIVFGDTNSRYTRSEDNIRLFSIQNGLTDAWVKAIGGNPPAAGADAIVCPEGVPPNINCEIVDKVFYRGSRMINLNSTGFFYDTSRFLSPKGDLLTDHNPVRVEFAYNLKDGLWQSDRYGGPHGTWFNDLSSIPASPKLSSITIHGGRRLDGLTLTLVSGQTFTHGGLDGDAHSLRLASAEYVHWVKLCWGKKHRRTRIFYVHVATNKGRSMQVGKVTDDCAMISAPSGYGVVGTYGQGGDEVDQLGFIYAQQKSDSSAATL</sequence>
<evidence type="ECO:0000313" key="4">
    <source>
        <dbReference type="Proteomes" id="UP000663841"/>
    </source>
</evidence>
<comment type="caution">
    <text evidence="3">The sequence shown here is derived from an EMBL/GenBank/DDBJ whole genome shotgun (WGS) entry which is preliminary data.</text>
</comment>
<dbReference type="PANTHER" id="PTHR16320">
    <property type="entry name" value="SPHINGOMYELINASE FAMILY MEMBER"/>
    <property type="match status" value="1"/>
</dbReference>
<dbReference type="Pfam" id="PF22669">
    <property type="entry name" value="Exo_endo_phos2"/>
    <property type="match status" value="1"/>
</dbReference>
<dbReference type="GO" id="GO:0046856">
    <property type="term" value="P:phosphatidylinositol dephosphorylation"/>
    <property type="evidence" value="ECO:0007669"/>
    <property type="project" value="InterPro"/>
</dbReference>
<dbReference type="GO" id="GO:0004767">
    <property type="term" value="F:sphingomyelin phosphodiesterase activity"/>
    <property type="evidence" value="ECO:0007669"/>
    <property type="project" value="InterPro"/>
</dbReference>
<dbReference type="GO" id="GO:0016791">
    <property type="term" value="F:phosphatase activity"/>
    <property type="evidence" value="ECO:0007669"/>
    <property type="project" value="InterPro"/>
</dbReference>
<dbReference type="EMBL" id="CAJMWW010000030">
    <property type="protein sequence ID" value="CAE6403406.1"/>
    <property type="molecule type" value="Genomic_DNA"/>
</dbReference>
<feature type="chain" id="PRO_5034519303" description="Jacalin-type lectin domain-containing protein" evidence="1">
    <location>
        <begin position="23"/>
        <end position="455"/>
    </location>
</feature>
<dbReference type="SMART" id="SM00915">
    <property type="entry name" value="Jacalin"/>
    <property type="match status" value="1"/>
</dbReference>
<dbReference type="InterPro" id="IPR036404">
    <property type="entry name" value="Jacalin-like_lectin_dom_sf"/>
</dbReference>
<name>A0A8H2WVK2_9AGAM</name>
<evidence type="ECO:0000259" key="2">
    <source>
        <dbReference type="SMART" id="SM00915"/>
    </source>
</evidence>
<feature type="domain" description="Jacalin-type lectin" evidence="2">
    <location>
        <begin position="317"/>
        <end position="445"/>
    </location>
</feature>
<dbReference type="CDD" id="cd09615">
    <property type="entry name" value="Jacalin_EEP"/>
    <property type="match status" value="1"/>
</dbReference>
<dbReference type="InterPro" id="IPR036691">
    <property type="entry name" value="Endo/exonu/phosph_ase_sf"/>
</dbReference>
<gene>
    <name evidence="3" type="ORF">RDB_LOCUS10700</name>
</gene>
<accession>A0A8H2WVK2</accession>
<dbReference type="AlphaFoldDB" id="A0A8H2WVK2"/>
<dbReference type="Pfam" id="PF01419">
    <property type="entry name" value="Jacalin"/>
    <property type="match status" value="1"/>
</dbReference>
<dbReference type="GO" id="GO:0005737">
    <property type="term" value="C:cytoplasm"/>
    <property type="evidence" value="ECO:0007669"/>
    <property type="project" value="TreeGrafter"/>
</dbReference>
<dbReference type="Gene3D" id="3.60.10.10">
    <property type="entry name" value="Endonuclease/exonuclease/phosphatase"/>
    <property type="match status" value="1"/>
</dbReference>
<dbReference type="PANTHER" id="PTHR16320:SF1">
    <property type="entry name" value="SPHINGOMYELINASE DDB_G0288017"/>
    <property type="match status" value="1"/>
</dbReference>
<dbReference type="InterPro" id="IPR038772">
    <property type="entry name" value="Sph/SMPD2-like"/>
</dbReference>
<feature type="signal peptide" evidence="1">
    <location>
        <begin position="1"/>
        <end position="22"/>
    </location>
</feature>
<organism evidence="3 4">
    <name type="scientific">Rhizoctonia solani</name>
    <dbReference type="NCBI Taxonomy" id="456999"/>
    <lineage>
        <taxon>Eukaryota</taxon>
        <taxon>Fungi</taxon>
        <taxon>Dikarya</taxon>
        <taxon>Basidiomycota</taxon>
        <taxon>Agaricomycotina</taxon>
        <taxon>Agaricomycetes</taxon>
        <taxon>Cantharellales</taxon>
        <taxon>Ceratobasidiaceae</taxon>
        <taxon>Rhizoctonia</taxon>
    </lineage>
</organism>
<evidence type="ECO:0000256" key="1">
    <source>
        <dbReference type="SAM" id="SignalP"/>
    </source>
</evidence>
<dbReference type="InterPro" id="IPR000300">
    <property type="entry name" value="IPPc"/>
</dbReference>
<keyword evidence="1" id="KW-0732">Signal</keyword>
<dbReference type="Proteomes" id="UP000663841">
    <property type="component" value="Unassembled WGS sequence"/>
</dbReference>
<evidence type="ECO:0000313" key="3">
    <source>
        <dbReference type="EMBL" id="CAE6403406.1"/>
    </source>
</evidence>
<protein>
    <recommendedName>
        <fullName evidence="2">Jacalin-type lectin domain-containing protein</fullName>
    </recommendedName>
</protein>
<reference evidence="3" key="1">
    <citation type="submission" date="2021-01" db="EMBL/GenBank/DDBJ databases">
        <authorList>
            <person name="Kaushik A."/>
        </authorList>
    </citation>
    <scope>NUCLEOTIDE SEQUENCE</scope>
    <source>
        <strain evidence="3">AG3-T5</strain>
    </source>
</reference>
<dbReference type="SUPFAM" id="SSF56219">
    <property type="entry name" value="DNase I-like"/>
    <property type="match status" value="1"/>
</dbReference>
<dbReference type="InterPro" id="IPR001229">
    <property type="entry name" value="Jacalin-like_lectin_dom"/>
</dbReference>
<dbReference type="SUPFAM" id="SSF51101">
    <property type="entry name" value="Mannose-binding lectins"/>
    <property type="match status" value="1"/>
</dbReference>